<feature type="domain" description="ZP" evidence="9">
    <location>
        <begin position="282"/>
        <end position="525"/>
    </location>
</feature>
<organism evidence="10 11">
    <name type="scientific">Sarcophilus harrisii</name>
    <name type="common">Tasmanian devil</name>
    <name type="synonym">Sarcophilus laniarius</name>
    <dbReference type="NCBI Taxonomy" id="9305"/>
    <lineage>
        <taxon>Eukaryota</taxon>
        <taxon>Metazoa</taxon>
        <taxon>Chordata</taxon>
        <taxon>Craniata</taxon>
        <taxon>Vertebrata</taxon>
        <taxon>Euteleostomi</taxon>
        <taxon>Mammalia</taxon>
        <taxon>Metatheria</taxon>
        <taxon>Dasyuromorphia</taxon>
        <taxon>Dasyuridae</taxon>
        <taxon>Sarcophilus</taxon>
    </lineage>
</organism>
<dbReference type="FunFam" id="2.60.40.4100:FF:000005">
    <property type="entry name" value="Deleted in malignant brain tumors 1"/>
    <property type="match status" value="1"/>
</dbReference>
<evidence type="ECO:0000256" key="2">
    <source>
        <dbReference type="ARBA" id="ARBA00022737"/>
    </source>
</evidence>
<keyword evidence="11" id="KW-1185">Reference proteome</keyword>
<evidence type="ECO:0000256" key="3">
    <source>
        <dbReference type="ARBA" id="ARBA00023157"/>
    </source>
</evidence>
<sequence>MRALQVDEPLTRMEAVRRLVFLALLISSCLAEKNLMEPQGKSSCGSHLGEIQKALILNLNANENCTWTIERSENKTIRLIFSHFQLDPGAKCEVENIQVYDGASTEMPLLGKICSKVDYVPVFESSSNSLTFQISTSSSEVQRSAFVFYYYFSPEKRIDNCGGYLDAFGGSFTSPNYPKPHPEFAYCVWHIQVDKGYKINLNFKEIFLEIDDNCRFDFVAVYDGPSTNSGLLAQVCGRIAPTFQSSSNTLTVALSTDYANSYRGFSASYTPIYEKEVNTSLSCSSDQMTVIISKSYLESLHYNENNLQLNDPLCRPRVSNVLEFSIPLNECGTIKQVKDHTITHTNIITITNSSNSAVITRQKHFQIILKCEMENNSTVEIMYITEDDIIKNITALGKYNISMAFYESESFSNPLLSSPYYVDLNQTLFVQVSLHVLDPNLVVFLDTCTASPTSDLAPPTYDLINSGCSKDDTCKIYPLSGHYGRFQFSAFKFLRRLGSVYLQCKVLICESNDTQSRCNQGCVSRRRRDISSYKWKTESIIGPIRLKTHHTASSNSEFQNQVHAEESQQAQPFSSLQILSFMVLALNVVIVAAMLVRHFRNHGTECKYQKLQNY</sequence>
<dbReference type="PROSITE" id="PS01180">
    <property type="entry name" value="CUB"/>
    <property type="match status" value="2"/>
</dbReference>
<dbReference type="FunFam" id="2.60.40.3210:FF:000009">
    <property type="entry name" value="CUB and zona pellucida-like domain-containing protein 1"/>
    <property type="match status" value="1"/>
</dbReference>
<keyword evidence="6" id="KW-0812">Transmembrane</keyword>
<dbReference type="Gene3D" id="2.60.120.290">
    <property type="entry name" value="Spermadhesin, CUB domain"/>
    <property type="match status" value="2"/>
</dbReference>
<reference evidence="10" key="3">
    <citation type="submission" date="2025-09" db="UniProtKB">
        <authorList>
            <consortium name="Ensembl"/>
        </authorList>
    </citation>
    <scope>IDENTIFICATION</scope>
</reference>
<dbReference type="Ensembl" id="ENSSHAT00000013840.2">
    <property type="protein sequence ID" value="ENSSHAP00000013727.1"/>
    <property type="gene ID" value="ENSSHAG00000011736.2"/>
</dbReference>
<evidence type="ECO:0000313" key="11">
    <source>
        <dbReference type="Proteomes" id="UP000007648"/>
    </source>
</evidence>
<dbReference type="SUPFAM" id="SSF49854">
    <property type="entry name" value="Spermadhesin, CUB domain"/>
    <property type="match status" value="2"/>
</dbReference>
<feature type="chain" id="PRO_5003458626" evidence="7">
    <location>
        <begin position="32"/>
        <end position="614"/>
    </location>
</feature>
<reference evidence="10 11" key="1">
    <citation type="journal article" date="2011" name="Proc. Natl. Acad. Sci. U.S.A.">
        <title>Genetic diversity and population structure of the endangered marsupial Sarcophilus harrisii (Tasmanian devil).</title>
        <authorList>
            <person name="Miller W."/>
            <person name="Hayes V.M."/>
            <person name="Ratan A."/>
            <person name="Petersen D.C."/>
            <person name="Wittekindt N.E."/>
            <person name="Miller J."/>
            <person name="Walenz B."/>
            <person name="Knight J."/>
            <person name="Qi J."/>
            <person name="Zhao F."/>
            <person name="Wang Q."/>
            <person name="Bedoya-Reina O.C."/>
            <person name="Katiyar N."/>
            <person name="Tomsho L.P."/>
            <person name="Kasson L.M."/>
            <person name="Hardie R.A."/>
            <person name="Woodbridge P."/>
            <person name="Tindall E.A."/>
            <person name="Bertelsen M.F."/>
            <person name="Dixon D."/>
            <person name="Pyecroft S."/>
            <person name="Helgen K.M."/>
            <person name="Lesk A.M."/>
            <person name="Pringle T.H."/>
            <person name="Patterson N."/>
            <person name="Zhang Y."/>
            <person name="Kreiss A."/>
            <person name="Woods G.M."/>
            <person name="Jones M.E."/>
            <person name="Schuster S.C."/>
        </authorList>
    </citation>
    <scope>NUCLEOTIDE SEQUENCE [LARGE SCALE GENOMIC DNA]</scope>
</reference>
<dbReference type="GeneTree" id="ENSGT00940000154525"/>
<dbReference type="Pfam" id="PF00431">
    <property type="entry name" value="CUB"/>
    <property type="match status" value="2"/>
</dbReference>
<feature type="transmembrane region" description="Helical" evidence="6">
    <location>
        <begin position="576"/>
        <end position="596"/>
    </location>
</feature>
<name>G3WE72_SARHA</name>
<keyword evidence="6" id="KW-1133">Transmembrane helix</keyword>
<dbReference type="InterPro" id="IPR001507">
    <property type="entry name" value="ZP_dom"/>
</dbReference>
<feature type="signal peptide" evidence="7">
    <location>
        <begin position="1"/>
        <end position="31"/>
    </location>
</feature>
<dbReference type="Proteomes" id="UP000007648">
    <property type="component" value="Unassembled WGS sequence"/>
</dbReference>
<reference evidence="10" key="2">
    <citation type="submission" date="2025-08" db="UniProtKB">
        <authorList>
            <consortium name="Ensembl"/>
        </authorList>
    </citation>
    <scope>IDENTIFICATION</scope>
</reference>
<keyword evidence="2" id="KW-0677">Repeat</keyword>
<dbReference type="FunFam" id="2.60.120.290:FF:000004">
    <property type="entry name" value="Metalloendopeptidase"/>
    <property type="match status" value="1"/>
</dbReference>
<dbReference type="PANTHER" id="PTHR14002:SF27">
    <property type="entry name" value="CUB AND ZONA PELLUCIDA-LIKE DOMAIN-CONTAINING PROTEIN 1"/>
    <property type="match status" value="1"/>
</dbReference>
<dbReference type="PROSITE" id="PS51257">
    <property type="entry name" value="PROKAR_LIPOPROTEIN"/>
    <property type="match status" value="1"/>
</dbReference>
<dbReference type="HOGENOM" id="CLU_024908_1_0_1"/>
<dbReference type="Pfam" id="PF23344">
    <property type="entry name" value="ZP-N"/>
    <property type="match status" value="1"/>
</dbReference>
<keyword evidence="4" id="KW-0325">Glycoprotein</keyword>
<dbReference type="CDD" id="cd00041">
    <property type="entry name" value="CUB"/>
    <property type="match status" value="2"/>
</dbReference>
<keyword evidence="1 7" id="KW-0732">Signal</keyword>
<dbReference type="AlphaFoldDB" id="G3WE72"/>
<dbReference type="Gene3D" id="2.60.40.4100">
    <property type="entry name" value="Zona pellucida, ZP-C domain"/>
    <property type="match status" value="1"/>
</dbReference>
<evidence type="ECO:0000256" key="5">
    <source>
        <dbReference type="PROSITE-ProRule" id="PRU00059"/>
    </source>
</evidence>
<proteinExistence type="predicted"/>
<dbReference type="Pfam" id="PF00100">
    <property type="entry name" value="Zona_pellucida"/>
    <property type="match status" value="1"/>
</dbReference>
<keyword evidence="6" id="KW-0472">Membrane</keyword>
<dbReference type="InterPro" id="IPR035914">
    <property type="entry name" value="Sperma_CUB_dom_sf"/>
</dbReference>
<dbReference type="Gene3D" id="2.60.40.3210">
    <property type="entry name" value="Zona pellucida, ZP-N domain"/>
    <property type="match status" value="1"/>
</dbReference>
<feature type="domain" description="CUB" evidence="8">
    <location>
        <begin position="44"/>
        <end position="153"/>
    </location>
</feature>
<dbReference type="InterPro" id="IPR042235">
    <property type="entry name" value="ZP-C_dom"/>
</dbReference>
<dbReference type="OrthoDB" id="10063988at2759"/>
<keyword evidence="3" id="KW-1015">Disulfide bond</keyword>
<dbReference type="SMART" id="SM00042">
    <property type="entry name" value="CUB"/>
    <property type="match status" value="2"/>
</dbReference>
<gene>
    <name evidence="10" type="primary">CUZD1</name>
</gene>
<evidence type="ECO:0000313" key="10">
    <source>
        <dbReference type="Ensembl" id="ENSSHAP00000013727.1"/>
    </source>
</evidence>
<dbReference type="PROSITE" id="PS51034">
    <property type="entry name" value="ZP_2"/>
    <property type="match status" value="1"/>
</dbReference>
<dbReference type="GO" id="GO:0016020">
    <property type="term" value="C:membrane"/>
    <property type="evidence" value="ECO:0007669"/>
    <property type="project" value="Ensembl"/>
</dbReference>
<dbReference type="InParanoid" id="G3WE72"/>
<comment type="caution">
    <text evidence="5">Lacks conserved residue(s) required for the propagation of feature annotation.</text>
</comment>
<feature type="domain" description="CUB" evidence="8">
    <location>
        <begin position="161"/>
        <end position="272"/>
    </location>
</feature>
<dbReference type="InterPro" id="IPR055355">
    <property type="entry name" value="ZP-C"/>
</dbReference>
<evidence type="ECO:0000259" key="9">
    <source>
        <dbReference type="PROSITE" id="PS51034"/>
    </source>
</evidence>
<evidence type="ECO:0000256" key="4">
    <source>
        <dbReference type="ARBA" id="ARBA00023180"/>
    </source>
</evidence>
<evidence type="ECO:0000259" key="8">
    <source>
        <dbReference type="PROSITE" id="PS01180"/>
    </source>
</evidence>
<dbReference type="InterPro" id="IPR055356">
    <property type="entry name" value="ZP-N"/>
</dbReference>
<evidence type="ECO:0000256" key="6">
    <source>
        <dbReference type="SAM" id="Phobius"/>
    </source>
</evidence>
<dbReference type="SMART" id="SM00241">
    <property type="entry name" value="ZP"/>
    <property type="match status" value="1"/>
</dbReference>
<dbReference type="PANTHER" id="PTHR14002">
    <property type="entry name" value="ENDOGLIN/TGF-BETA RECEPTOR TYPE III"/>
    <property type="match status" value="1"/>
</dbReference>
<dbReference type="InterPro" id="IPR000859">
    <property type="entry name" value="CUB_dom"/>
</dbReference>
<dbReference type="FunCoup" id="G3WE72">
    <property type="interactions" value="7"/>
</dbReference>
<evidence type="ECO:0000256" key="7">
    <source>
        <dbReference type="SAM" id="SignalP"/>
    </source>
</evidence>
<evidence type="ECO:0000256" key="1">
    <source>
        <dbReference type="ARBA" id="ARBA00022729"/>
    </source>
</evidence>
<accession>G3WE72</accession>
<protein>
    <submittedName>
        <fullName evidence="10">CUB and zona pellucida like domains 1</fullName>
    </submittedName>
</protein>